<dbReference type="InterPro" id="IPR035513">
    <property type="entry name" value="Invertase/methylesterase_inhib"/>
</dbReference>
<dbReference type="Pfam" id="PF04043">
    <property type="entry name" value="PMEI"/>
    <property type="match status" value="1"/>
</dbReference>
<dbReference type="InterPro" id="IPR006501">
    <property type="entry name" value="Pectinesterase_inhib_dom"/>
</dbReference>
<dbReference type="SMART" id="SM00856">
    <property type="entry name" value="PMEI"/>
    <property type="match status" value="1"/>
</dbReference>
<organism evidence="4 5">
    <name type="scientific">Iris pallida</name>
    <name type="common">Sweet iris</name>
    <dbReference type="NCBI Taxonomy" id="29817"/>
    <lineage>
        <taxon>Eukaryota</taxon>
        <taxon>Viridiplantae</taxon>
        <taxon>Streptophyta</taxon>
        <taxon>Embryophyta</taxon>
        <taxon>Tracheophyta</taxon>
        <taxon>Spermatophyta</taxon>
        <taxon>Magnoliopsida</taxon>
        <taxon>Liliopsida</taxon>
        <taxon>Asparagales</taxon>
        <taxon>Iridaceae</taxon>
        <taxon>Iridoideae</taxon>
        <taxon>Irideae</taxon>
        <taxon>Iris</taxon>
    </lineage>
</organism>
<dbReference type="Proteomes" id="UP001140949">
    <property type="component" value="Unassembled WGS sequence"/>
</dbReference>
<feature type="signal peptide" evidence="2">
    <location>
        <begin position="1"/>
        <end position="29"/>
    </location>
</feature>
<dbReference type="InterPro" id="IPR051955">
    <property type="entry name" value="PME_Inhibitor"/>
</dbReference>
<accession>A0AAX6HW43</accession>
<dbReference type="CDD" id="cd15798">
    <property type="entry name" value="PMEI-like_3"/>
    <property type="match status" value="1"/>
</dbReference>
<evidence type="ECO:0000256" key="1">
    <source>
        <dbReference type="ARBA" id="ARBA00022729"/>
    </source>
</evidence>
<evidence type="ECO:0000313" key="4">
    <source>
        <dbReference type="EMBL" id="KAJ6845122.1"/>
    </source>
</evidence>
<dbReference type="PANTHER" id="PTHR31080:SF87">
    <property type="entry name" value="PECTINESTERASE INHIBITOR 7"/>
    <property type="match status" value="1"/>
</dbReference>
<dbReference type="SUPFAM" id="SSF101148">
    <property type="entry name" value="Plant invertase/pectin methylesterase inhibitor"/>
    <property type="match status" value="1"/>
</dbReference>
<gene>
    <name evidence="4" type="ORF">M6B38_288895</name>
</gene>
<reference evidence="4" key="2">
    <citation type="submission" date="2023-04" db="EMBL/GenBank/DDBJ databases">
        <authorList>
            <person name="Bruccoleri R.E."/>
            <person name="Oakeley E.J."/>
            <person name="Faust A.-M."/>
            <person name="Dessus-Babus S."/>
            <person name="Altorfer M."/>
            <person name="Burckhardt D."/>
            <person name="Oertli M."/>
            <person name="Naumann U."/>
            <person name="Petersen F."/>
            <person name="Wong J."/>
        </authorList>
    </citation>
    <scope>NUCLEOTIDE SEQUENCE</scope>
    <source>
        <strain evidence="4">GSM-AAB239-AS_SAM_17_03QT</strain>
        <tissue evidence="4">Leaf</tissue>
    </source>
</reference>
<protein>
    <submittedName>
        <fullName evidence="4">21 kDa protein-like</fullName>
    </submittedName>
</protein>
<dbReference type="Gene3D" id="1.20.140.40">
    <property type="entry name" value="Invertase/pectin methylesterase inhibitor family protein"/>
    <property type="match status" value="1"/>
</dbReference>
<dbReference type="GO" id="GO:0004857">
    <property type="term" value="F:enzyme inhibitor activity"/>
    <property type="evidence" value="ECO:0007669"/>
    <property type="project" value="InterPro"/>
</dbReference>
<keyword evidence="5" id="KW-1185">Reference proteome</keyword>
<dbReference type="PANTHER" id="PTHR31080">
    <property type="entry name" value="PECTINESTERASE INHIBITOR-LIKE"/>
    <property type="match status" value="1"/>
</dbReference>
<evidence type="ECO:0000259" key="3">
    <source>
        <dbReference type="SMART" id="SM00856"/>
    </source>
</evidence>
<dbReference type="AlphaFoldDB" id="A0AAX6HW43"/>
<dbReference type="NCBIfam" id="TIGR01614">
    <property type="entry name" value="PME_inhib"/>
    <property type="match status" value="1"/>
</dbReference>
<feature type="domain" description="Pectinesterase inhibitor" evidence="3">
    <location>
        <begin position="33"/>
        <end position="205"/>
    </location>
</feature>
<feature type="chain" id="PRO_5043971407" evidence="2">
    <location>
        <begin position="30"/>
        <end position="213"/>
    </location>
</feature>
<evidence type="ECO:0000256" key="2">
    <source>
        <dbReference type="SAM" id="SignalP"/>
    </source>
</evidence>
<sequence length="213" mass="22151">MEGSTISPLLPFFLFTLLTYFSSTVLVSAAVASPADFIRTSCKATSYPDVCVRSLTNYAVAVRNDPRQLAHFATTVSANRAHSTSSYLSGLSAAAAPVGAKSVHGGSGGGGTEMSYSDCTVAMADSTRQLRKSVEEMRRLAGSGSRGFARRISNAQTWISAALTDQNACLSSLSKDGAAVGGKRAAIIRSKVVEASRVTSNALSLVNWIGSGN</sequence>
<dbReference type="EMBL" id="JANAVB010006396">
    <property type="protein sequence ID" value="KAJ6845122.1"/>
    <property type="molecule type" value="Genomic_DNA"/>
</dbReference>
<comment type="caution">
    <text evidence="4">The sequence shown here is derived from an EMBL/GenBank/DDBJ whole genome shotgun (WGS) entry which is preliminary data.</text>
</comment>
<reference evidence="4" key="1">
    <citation type="journal article" date="2023" name="GigaByte">
        <title>Genome assembly of the bearded iris, Iris pallida Lam.</title>
        <authorList>
            <person name="Bruccoleri R.E."/>
            <person name="Oakeley E.J."/>
            <person name="Faust A.M.E."/>
            <person name="Altorfer M."/>
            <person name="Dessus-Babus S."/>
            <person name="Burckhardt D."/>
            <person name="Oertli M."/>
            <person name="Naumann U."/>
            <person name="Petersen F."/>
            <person name="Wong J."/>
        </authorList>
    </citation>
    <scope>NUCLEOTIDE SEQUENCE</scope>
    <source>
        <strain evidence="4">GSM-AAB239-AS_SAM_17_03QT</strain>
    </source>
</reference>
<name>A0AAX6HW43_IRIPA</name>
<evidence type="ECO:0000313" key="5">
    <source>
        <dbReference type="Proteomes" id="UP001140949"/>
    </source>
</evidence>
<keyword evidence="1 2" id="KW-0732">Signal</keyword>
<proteinExistence type="predicted"/>